<feature type="domain" description="PAC" evidence="10">
    <location>
        <begin position="96"/>
        <end position="149"/>
    </location>
</feature>
<dbReference type="PANTHER" id="PTHR43304:SF1">
    <property type="entry name" value="PAC DOMAIN-CONTAINING PROTEIN"/>
    <property type="match status" value="1"/>
</dbReference>
<evidence type="ECO:0000259" key="9">
    <source>
        <dbReference type="PROSITE" id="PS50112"/>
    </source>
</evidence>
<dbReference type="SUPFAM" id="SSF52172">
    <property type="entry name" value="CheY-like"/>
    <property type="match status" value="1"/>
</dbReference>
<feature type="domain" description="Response regulatory" evidence="8">
    <location>
        <begin position="916"/>
        <end position="1033"/>
    </location>
</feature>
<dbReference type="InterPro" id="IPR003594">
    <property type="entry name" value="HATPase_dom"/>
</dbReference>
<evidence type="ECO:0000313" key="11">
    <source>
        <dbReference type="EMBL" id="SLN36750.1"/>
    </source>
</evidence>
<dbReference type="AlphaFoldDB" id="A0A1Y5SB52"/>
<dbReference type="SMART" id="SM00448">
    <property type="entry name" value="REC"/>
    <property type="match status" value="1"/>
</dbReference>
<evidence type="ECO:0000256" key="6">
    <source>
        <dbReference type="PROSITE-ProRule" id="PRU00169"/>
    </source>
</evidence>
<dbReference type="EC" id="2.7.13.3" evidence="2"/>
<dbReference type="InterPro" id="IPR011006">
    <property type="entry name" value="CheY-like_superfamily"/>
</dbReference>
<dbReference type="Pfam" id="PF08447">
    <property type="entry name" value="PAS_3"/>
    <property type="match status" value="1"/>
</dbReference>
<reference evidence="11 12" key="1">
    <citation type="submission" date="2017-03" db="EMBL/GenBank/DDBJ databases">
        <authorList>
            <person name="Afonso C.L."/>
            <person name="Miller P.J."/>
            <person name="Scott M.A."/>
            <person name="Spackman E."/>
            <person name="Goraichik I."/>
            <person name="Dimitrov K.M."/>
            <person name="Suarez D.L."/>
            <person name="Swayne D.E."/>
        </authorList>
    </citation>
    <scope>NUCLEOTIDE SEQUENCE [LARGE SCALE GENOMIC DNA]</scope>
    <source>
        <strain evidence="11 12">CECT 7691</strain>
    </source>
</reference>
<feature type="domain" description="PAS" evidence="9">
    <location>
        <begin position="277"/>
        <end position="346"/>
    </location>
</feature>
<dbReference type="InterPro" id="IPR000014">
    <property type="entry name" value="PAS"/>
</dbReference>
<evidence type="ECO:0000313" key="12">
    <source>
        <dbReference type="Proteomes" id="UP000193200"/>
    </source>
</evidence>
<dbReference type="Gene3D" id="3.40.50.2300">
    <property type="match status" value="1"/>
</dbReference>
<dbReference type="InterPro" id="IPR036890">
    <property type="entry name" value="HATPase_C_sf"/>
</dbReference>
<dbReference type="OrthoDB" id="8477070at2"/>
<dbReference type="PROSITE" id="PS50113">
    <property type="entry name" value="PAC"/>
    <property type="match status" value="4"/>
</dbReference>
<dbReference type="InterPro" id="IPR036097">
    <property type="entry name" value="HisK_dim/P_sf"/>
</dbReference>
<dbReference type="SUPFAM" id="SSF47384">
    <property type="entry name" value="Homodimeric domain of signal transducing histidine kinase"/>
    <property type="match status" value="1"/>
</dbReference>
<dbReference type="InterPro" id="IPR035965">
    <property type="entry name" value="PAS-like_dom_sf"/>
</dbReference>
<dbReference type="SUPFAM" id="SSF55785">
    <property type="entry name" value="PYP-like sensor domain (PAS domain)"/>
    <property type="match status" value="5"/>
</dbReference>
<name>A0A1Y5SB52_9PROT</name>
<dbReference type="InterPro" id="IPR001610">
    <property type="entry name" value="PAC"/>
</dbReference>
<dbReference type="PROSITE" id="PS50110">
    <property type="entry name" value="RESPONSE_REGULATORY"/>
    <property type="match status" value="1"/>
</dbReference>
<dbReference type="InterPro" id="IPR013656">
    <property type="entry name" value="PAS_4"/>
</dbReference>
<dbReference type="Proteomes" id="UP000193200">
    <property type="component" value="Unassembled WGS sequence"/>
</dbReference>
<organism evidence="11 12">
    <name type="scientific">Oceanibacterium hippocampi</name>
    <dbReference type="NCBI Taxonomy" id="745714"/>
    <lineage>
        <taxon>Bacteria</taxon>
        <taxon>Pseudomonadati</taxon>
        <taxon>Pseudomonadota</taxon>
        <taxon>Alphaproteobacteria</taxon>
        <taxon>Sneathiellales</taxon>
        <taxon>Sneathiellaceae</taxon>
        <taxon>Oceanibacterium</taxon>
    </lineage>
</organism>
<feature type="domain" description="PAC" evidence="10">
    <location>
        <begin position="472"/>
        <end position="524"/>
    </location>
</feature>
<keyword evidence="4 11" id="KW-0808">Transferase</keyword>
<accession>A0A1Y5SB52</accession>
<keyword evidence="5" id="KW-0418">Kinase</keyword>
<protein>
    <recommendedName>
        <fullName evidence="2">histidine kinase</fullName>
        <ecNumber evidence="2">2.7.13.3</ecNumber>
    </recommendedName>
</protein>
<dbReference type="Pfam" id="PF02518">
    <property type="entry name" value="HATPase_c"/>
    <property type="match status" value="1"/>
</dbReference>
<feature type="modified residue" description="4-aspartylphosphate" evidence="6">
    <location>
        <position position="967"/>
    </location>
</feature>
<dbReference type="InterPro" id="IPR013655">
    <property type="entry name" value="PAS_fold_3"/>
</dbReference>
<dbReference type="SMART" id="SM00086">
    <property type="entry name" value="PAC"/>
    <property type="match status" value="5"/>
</dbReference>
<keyword evidence="12" id="KW-1185">Reference proteome</keyword>
<evidence type="ECO:0000259" key="7">
    <source>
        <dbReference type="PROSITE" id="PS50109"/>
    </source>
</evidence>
<dbReference type="InterPro" id="IPR000700">
    <property type="entry name" value="PAS-assoc_C"/>
</dbReference>
<feature type="domain" description="Histidine kinase" evidence="7">
    <location>
        <begin position="672"/>
        <end position="886"/>
    </location>
</feature>
<dbReference type="InterPro" id="IPR003661">
    <property type="entry name" value="HisK_dim/P_dom"/>
</dbReference>
<evidence type="ECO:0000259" key="10">
    <source>
        <dbReference type="PROSITE" id="PS50113"/>
    </source>
</evidence>
<dbReference type="Pfam" id="PF08448">
    <property type="entry name" value="PAS_4"/>
    <property type="match status" value="1"/>
</dbReference>
<comment type="catalytic activity">
    <reaction evidence="1">
        <text>ATP + protein L-histidine = ADP + protein N-phospho-L-histidine.</text>
        <dbReference type="EC" id="2.7.13.3"/>
    </reaction>
</comment>
<dbReference type="Pfam" id="PF00512">
    <property type="entry name" value="HisKA"/>
    <property type="match status" value="1"/>
</dbReference>
<dbReference type="Gene3D" id="3.30.565.10">
    <property type="entry name" value="Histidine kinase-like ATPase, C-terminal domain"/>
    <property type="match status" value="1"/>
</dbReference>
<evidence type="ECO:0000256" key="5">
    <source>
        <dbReference type="ARBA" id="ARBA00022777"/>
    </source>
</evidence>
<dbReference type="CDD" id="cd00130">
    <property type="entry name" value="PAS"/>
    <property type="match status" value="4"/>
</dbReference>
<dbReference type="SMART" id="SM00387">
    <property type="entry name" value="HATPase_c"/>
    <property type="match status" value="1"/>
</dbReference>
<sequence length="1047" mass="115367">MDDNVTAFAAATEQPDGSAHGPIPLGGLLDHLAIGVFRCSADWRLLAASDSFARLLGYPSAAELTRDVVDLEADLPVLLRRADPFADAPDRDDGVRNFNLLVRRHDDGEKRWIAVFLRPVRDRTGALLYSEGVVKDVTERRNAEAAVARSERRLRDFADVSADWFWELDRDLRVTHVSPGARKESDDVRYRFVGRTPREIVGGTRGFEDWEPCLRAIEEHEPVAAYGLRVAMPSGGTVWVEARGKPCFDDDGTFSGYRGSFRDISPIVESQHELRDSEERFRRLAAVTQEAVCIFENERIVDANLAFATLFGYRPAELPGRHLGEFLAPQVGGALPLVLSEILNGDSTETIGIRRDGQNIPIELRGRSMPFGGRVVRALSVRDLTRLRHVEESLREREELLRKVLSLVPYSIFWKNRDLVYLGCNDVCARELGLDDPAAVVGRSDDELETDPVLRAEWRELARICLEGRPVYEHEFERRDPDGSVRTFLLSKAPIHDRQGRVVGLVGVIADVTERTLAEDALRESEERYRKISEIASDLMYSYRYDADGSVQFEWLAGSISDLDGESEQDHFRAGDWLSLVHPDDHEIALRRREKLQAGIPSVDEFRVVLPRGGVRWLRARGDPQRDDEGRIQRVIGAAEDITAEKNAEAALRKAKDLAEAANNAKTRFLAAASHDLRQPVQAALLFADALGGMLERPGDRSALARLRSALGDVEGLLEALLDISRFEADLIRADMRVVDLGAIIYRLALEFRPQFQRRGITLDVVRSSVSVIADPNLLANILRNLLANALRYTERGRVLFGVRRRADACVDIEVWDTGPGIPEDQREAIFEEFRQLGNEGRDKSQGLGLGLSIARRTALLMGHGIGLRTWPGTGSVFALTHVALAPSQSRSRASAPAAPDVPPARLPKQALAGRRIMIIDDNRPVLEATGVTLGNLGAEPILCESLDEAVVALAGPGGPPEAIIADYRLGDELTGAEAVDVLEAMSGRDFPSLLVTGDIAPARLVAASASGRRMLNKPVSAETLGKAVIDLLAARRRVPASGAAGR</sequence>
<evidence type="ECO:0000259" key="8">
    <source>
        <dbReference type="PROSITE" id="PS50110"/>
    </source>
</evidence>
<evidence type="ECO:0000256" key="3">
    <source>
        <dbReference type="ARBA" id="ARBA00022553"/>
    </source>
</evidence>
<dbReference type="PROSITE" id="PS50109">
    <property type="entry name" value="HIS_KIN"/>
    <property type="match status" value="1"/>
</dbReference>
<keyword evidence="3 6" id="KW-0597">Phosphoprotein</keyword>
<dbReference type="EMBL" id="FWFR01000001">
    <property type="protein sequence ID" value="SLN36750.1"/>
    <property type="molecule type" value="Genomic_DNA"/>
</dbReference>
<dbReference type="SMART" id="SM00388">
    <property type="entry name" value="HisKA"/>
    <property type="match status" value="1"/>
</dbReference>
<dbReference type="Gene3D" id="1.10.287.130">
    <property type="match status" value="1"/>
</dbReference>
<dbReference type="SUPFAM" id="SSF55874">
    <property type="entry name" value="ATPase domain of HSP90 chaperone/DNA topoisomerase II/histidine kinase"/>
    <property type="match status" value="1"/>
</dbReference>
<dbReference type="InterPro" id="IPR052162">
    <property type="entry name" value="Sensor_kinase/Photoreceptor"/>
</dbReference>
<evidence type="ECO:0000256" key="1">
    <source>
        <dbReference type="ARBA" id="ARBA00000085"/>
    </source>
</evidence>
<dbReference type="InterPro" id="IPR001789">
    <property type="entry name" value="Sig_transdc_resp-reg_receiver"/>
</dbReference>
<dbReference type="InParanoid" id="A0A1Y5SB52"/>
<dbReference type="RefSeq" id="WP_085882698.1">
    <property type="nucleotide sequence ID" value="NZ_FWFR01000001.1"/>
</dbReference>
<dbReference type="InterPro" id="IPR005467">
    <property type="entry name" value="His_kinase_dom"/>
</dbReference>
<dbReference type="PROSITE" id="PS50112">
    <property type="entry name" value="PAS"/>
    <property type="match status" value="1"/>
</dbReference>
<dbReference type="SMART" id="SM00091">
    <property type="entry name" value="PAS"/>
    <property type="match status" value="3"/>
</dbReference>
<dbReference type="Pfam" id="PF13426">
    <property type="entry name" value="PAS_9"/>
    <property type="match status" value="3"/>
</dbReference>
<dbReference type="InterPro" id="IPR004358">
    <property type="entry name" value="Sig_transdc_His_kin-like_C"/>
</dbReference>
<feature type="domain" description="PAC" evidence="10">
    <location>
        <begin position="602"/>
        <end position="654"/>
    </location>
</feature>
<evidence type="ECO:0000256" key="4">
    <source>
        <dbReference type="ARBA" id="ARBA00022679"/>
    </source>
</evidence>
<gene>
    <name evidence="11" type="primary">bvgS</name>
    <name evidence="11" type="ORF">OCH7691_01487</name>
</gene>
<dbReference type="Gene3D" id="3.30.450.20">
    <property type="entry name" value="PAS domain"/>
    <property type="match status" value="5"/>
</dbReference>
<feature type="domain" description="PAC" evidence="10">
    <location>
        <begin position="224"/>
        <end position="276"/>
    </location>
</feature>
<evidence type="ECO:0000256" key="2">
    <source>
        <dbReference type="ARBA" id="ARBA00012438"/>
    </source>
</evidence>
<dbReference type="PRINTS" id="PR00344">
    <property type="entry name" value="BCTRLSENSOR"/>
</dbReference>
<dbReference type="CDD" id="cd00082">
    <property type="entry name" value="HisKA"/>
    <property type="match status" value="1"/>
</dbReference>
<dbReference type="FunFam" id="3.30.565.10:FF:000049">
    <property type="entry name" value="Two-component sensor histidine kinase"/>
    <property type="match status" value="1"/>
</dbReference>
<proteinExistence type="predicted"/>
<dbReference type="GO" id="GO:0000155">
    <property type="term" value="F:phosphorelay sensor kinase activity"/>
    <property type="evidence" value="ECO:0007669"/>
    <property type="project" value="InterPro"/>
</dbReference>
<dbReference type="PANTHER" id="PTHR43304">
    <property type="entry name" value="PHYTOCHROME-LIKE PROTEIN CPH1"/>
    <property type="match status" value="1"/>
</dbReference>
<dbReference type="NCBIfam" id="TIGR00229">
    <property type="entry name" value="sensory_box"/>
    <property type="match status" value="5"/>
</dbReference>